<evidence type="ECO:0000256" key="4">
    <source>
        <dbReference type="ARBA" id="ARBA00022833"/>
    </source>
</evidence>
<feature type="domain" description="Alpha-carbonic anhydrase" evidence="9">
    <location>
        <begin position="36"/>
        <end position="263"/>
    </location>
</feature>
<evidence type="ECO:0000256" key="6">
    <source>
        <dbReference type="ARBA" id="ARBA00048348"/>
    </source>
</evidence>
<sequence>MTKRALPALLILPLLASCATGPTNGGDAPPADTAEVHWTYDGDTGQDAWGGLSDDFAACSSGNAQSPIDLPAHAAETTPEHLRVTAEPTEAESVDTGHTVQLVPEGAGSAVEWEGLDHDLAQVHFHAPSEHTVDGEALAAEFHLVHTTAAGDTLVVGVLAQEGPEQNAAWQPFVEGAEAPGTDGLALDVEAMLPADPTFETYLGSLTTPPCTEGVRWVVYTTPVELSADQLAVLEEASHGHNARTTQPEGDRHPAGGTVVLAH</sequence>
<protein>
    <recommendedName>
        <fullName evidence="2">carbonic anhydrase</fullName>
        <ecNumber evidence="2">4.2.1.1</ecNumber>
    </recommendedName>
</protein>
<dbReference type="AlphaFoldDB" id="A0A9X2G0C1"/>
<dbReference type="InterPro" id="IPR041891">
    <property type="entry name" value="Alpha_CA_prokaryot-like"/>
</dbReference>
<evidence type="ECO:0000256" key="3">
    <source>
        <dbReference type="ARBA" id="ARBA00022723"/>
    </source>
</evidence>
<keyword evidence="5" id="KW-0456">Lyase</keyword>
<evidence type="ECO:0000256" key="2">
    <source>
        <dbReference type="ARBA" id="ARBA00012925"/>
    </source>
</evidence>
<organism evidence="10 11">
    <name type="scientific">Promicromonospora thailandica</name>
    <dbReference type="NCBI Taxonomy" id="765201"/>
    <lineage>
        <taxon>Bacteria</taxon>
        <taxon>Bacillati</taxon>
        <taxon>Actinomycetota</taxon>
        <taxon>Actinomycetes</taxon>
        <taxon>Micrococcales</taxon>
        <taxon>Promicromonosporaceae</taxon>
        <taxon>Promicromonospora</taxon>
    </lineage>
</organism>
<dbReference type="PANTHER" id="PTHR18952">
    <property type="entry name" value="CARBONIC ANHYDRASE"/>
    <property type="match status" value="1"/>
</dbReference>
<gene>
    <name evidence="10" type="ORF">APR03_002038</name>
</gene>
<dbReference type="InterPro" id="IPR036398">
    <property type="entry name" value="CA_dom_sf"/>
</dbReference>
<dbReference type="PANTHER" id="PTHR18952:SF265">
    <property type="entry name" value="CARBONIC ANHYDRASE"/>
    <property type="match status" value="1"/>
</dbReference>
<dbReference type="EMBL" id="JAMTCS010000005">
    <property type="protein sequence ID" value="MCP2264700.1"/>
    <property type="molecule type" value="Genomic_DNA"/>
</dbReference>
<comment type="similarity">
    <text evidence="1">Belongs to the alpha-carbonic anhydrase family.</text>
</comment>
<comment type="caution">
    <text evidence="10">The sequence shown here is derived from an EMBL/GenBank/DDBJ whole genome shotgun (WGS) entry which is preliminary data.</text>
</comment>
<evidence type="ECO:0000313" key="10">
    <source>
        <dbReference type="EMBL" id="MCP2264700.1"/>
    </source>
</evidence>
<dbReference type="InterPro" id="IPR001148">
    <property type="entry name" value="CA_dom"/>
</dbReference>
<evidence type="ECO:0000259" key="9">
    <source>
        <dbReference type="PROSITE" id="PS51144"/>
    </source>
</evidence>
<feature type="region of interest" description="Disordered" evidence="7">
    <location>
        <begin position="238"/>
        <end position="263"/>
    </location>
</feature>
<proteinExistence type="inferred from homology"/>
<evidence type="ECO:0000256" key="5">
    <source>
        <dbReference type="ARBA" id="ARBA00023239"/>
    </source>
</evidence>
<keyword evidence="3" id="KW-0479">Metal-binding</keyword>
<dbReference type="CDD" id="cd03124">
    <property type="entry name" value="alpha_CA_prokaryotic_like"/>
    <property type="match status" value="1"/>
</dbReference>
<comment type="catalytic activity">
    <reaction evidence="6">
        <text>hydrogencarbonate + H(+) = CO2 + H2O</text>
        <dbReference type="Rhea" id="RHEA:10748"/>
        <dbReference type="ChEBI" id="CHEBI:15377"/>
        <dbReference type="ChEBI" id="CHEBI:15378"/>
        <dbReference type="ChEBI" id="CHEBI:16526"/>
        <dbReference type="ChEBI" id="CHEBI:17544"/>
        <dbReference type="EC" id="4.2.1.1"/>
    </reaction>
</comment>
<keyword evidence="11" id="KW-1185">Reference proteome</keyword>
<dbReference type="Gene3D" id="3.10.200.10">
    <property type="entry name" value="Alpha carbonic anhydrase"/>
    <property type="match status" value="1"/>
</dbReference>
<dbReference type="SMART" id="SM01057">
    <property type="entry name" value="Carb_anhydrase"/>
    <property type="match status" value="1"/>
</dbReference>
<dbReference type="Pfam" id="PF00194">
    <property type="entry name" value="Carb_anhydrase"/>
    <property type="match status" value="1"/>
</dbReference>
<dbReference type="SUPFAM" id="SSF51069">
    <property type="entry name" value="Carbonic anhydrase"/>
    <property type="match status" value="1"/>
</dbReference>
<dbReference type="RefSeq" id="WP_253835369.1">
    <property type="nucleotide sequence ID" value="NZ_JAMTCS010000005.1"/>
</dbReference>
<dbReference type="GO" id="GO:0008270">
    <property type="term" value="F:zinc ion binding"/>
    <property type="evidence" value="ECO:0007669"/>
    <property type="project" value="InterPro"/>
</dbReference>
<name>A0A9X2G0C1_9MICO</name>
<dbReference type="InterPro" id="IPR023561">
    <property type="entry name" value="Carbonic_anhydrase_a-class"/>
</dbReference>
<dbReference type="PROSITE" id="PS51257">
    <property type="entry name" value="PROKAR_LIPOPROTEIN"/>
    <property type="match status" value="1"/>
</dbReference>
<evidence type="ECO:0000256" key="7">
    <source>
        <dbReference type="SAM" id="MobiDB-lite"/>
    </source>
</evidence>
<dbReference type="GO" id="GO:0004089">
    <property type="term" value="F:carbonate dehydratase activity"/>
    <property type="evidence" value="ECO:0007669"/>
    <property type="project" value="UniProtKB-EC"/>
</dbReference>
<evidence type="ECO:0000256" key="1">
    <source>
        <dbReference type="ARBA" id="ARBA00010718"/>
    </source>
</evidence>
<evidence type="ECO:0000313" key="11">
    <source>
        <dbReference type="Proteomes" id="UP001139493"/>
    </source>
</evidence>
<feature type="chain" id="PRO_5040777053" description="carbonic anhydrase" evidence="8">
    <location>
        <begin position="20"/>
        <end position="263"/>
    </location>
</feature>
<dbReference type="EC" id="4.2.1.1" evidence="2"/>
<keyword evidence="8" id="KW-0732">Signal</keyword>
<keyword evidence="4" id="KW-0862">Zinc</keyword>
<dbReference type="PROSITE" id="PS51144">
    <property type="entry name" value="ALPHA_CA_2"/>
    <property type="match status" value="1"/>
</dbReference>
<reference evidence="10" key="1">
    <citation type="submission" date="2022-06" db="EMBL/GenBank/DDBJ databases">
        <title>Genomic Encyclopedia of Archaeal and Bacterial Type Strains, Phase II (KMG-II): from individual species to whole genera.</title>
        <authorList>
            <person name="Goeker M."/>
        </authorList>
    </citation>
    <scope>NUCLEOTIDE SEQUENCE</scope>
    <source>
        <strain evidence="10">DSM 26652</strain>
    </source>
</reference>
<evidence type="ECO:0000256" key="8">
    <source>
        <dbReference type="SAM" id="SignalP"/>
    </source>
</evidence>
<accession>A0A9X2G0C1</accession>
<dbReference type="Proteomes" id="UP001139493">
    <property type="component" value="Unassembled WGS sequence"/>
</dbReference>
<feature type="signal peptide" evidence="8">
    <location>
        <begin position="1"/>
        <end position="19"/>
    </location>
</feature>